<dbReference type="AlphaFoldDB" id="A0A420WXF6"/>
<dbReference type="InterPro" id="IPR036291">
    <property type="entry name" value="NAD(P)-bd_dom_sf"/>
</dbReference>
<reference evidence="12 13" key="1">
    <citation type="submission" date="2018-10" db="EMBL/GenBank/DDBJ databases">
        <title>Genomic Encyclopedia of Type Strains, Phase IV (KMG-IV): sequencing the most valuable type-strain genomes for metagenomic binning, comparative biology and taxonomic classification.</title>
        <authorList>
            <person name="Goeker M."/>
        </authorList>
    </citation>
    <scope>NUCLEOTIDE SEQUENCE [LARGE SCALE GENOMIC DNA]</scope>
    <source>
        <strain evidence="12 13">DSM 23229</strain>
    </source>
</reference>
<evidence type="ECO:0000256" key="3">
    <source>
        <dbReference type="ARBA" id="ARBA00022857"/>
    </source>
</evidence>
<accession>A0A420WXF6</accession>
<organism evidence="12 13">
    <name type="scientific">Kushneria sinocarnis</name>
    <dbReference type="NCBI Taxonomy" id="595502"/>
    <lineage>
        <taxon>Bacteria</taxon>
        <taxon>Pseudomonadati</taxon>
        <taxon>Pseudomonadota</taxon>
        <taxon>Gammaproteobacteria</taxon>
        <taxon>Oceanospirillales</taxon>
        <taxon>Halomonadaceae</taxon>
        <taxon>Kushneria</taxon>
    </lineage>
</organism>
<evidence type="ECO:0000313" key="12">
    <source>
        <dbReference type="EMBL" id="RKR04425.1"/>
    </source>
</evidence>
<keyword evidence="2" id="KW-0554">One-carbon metabolism</keyword>
<comment type="caution">
    <text evidence="12">The sequence shown here is derived from an EMBL/GenBank/DDBJ whole genome shotgun (WGS) entry which is preliminary data.</text>
</comment>
<dbReference type="EC" id="1.5.1.3" evidence="1"/>
<dbReference type="EC" id="1.5.1.50" evidence="7"/>
<gene>
    <name evidence="12" type="ORF">C7446_1632</name>
</gene>
<proteinExistence type="inferred from homology"/>
<evidence type="ECO:0000256" key="1">
    <source>
        <dbReference type="ARBA" id="ARBA00012856"/>
    </source>
</evidence>
<dbReference type="Proteomes" id="UP000281975">
    <property type="component" value="Unassembled WGS sequence"/>
</dbReference>
<evidence type="ECO:0000256" key="6">
    <source>
        <dbReference type="ARBA" id="ARBA00038212"/>
    </source>
</evidence>
<dbReference type="PRINTS" id="PR00081">
    <property type="entry name" value="GDHRDH"/>
</dbReference>
<dbReference type="PANTHER" id="PTHR43639">
    <property type="entry name" value="OXIDOREDUCTASE, SHORT-CHAIN DEHYDROGENASE/REDUCTASE FAMILY (AFU_ORTHOLOGUE AFUA_5G02870)"/>
    <property type="match status" value="1"/>
</dbReference>
<evidence type="ECO:0000256" key="2">
    <source>
        <dbReference type="ARBA" id="ARBA00022563"/>
    </source>
</evidence>
<dbReference type="OrthoDB" id="9793499at2"/>
<dbReference type="Gene3D" id="3.40.50.720">
    <property type="entry name" value="NAD(P)-binding Rossmann-like Domain"/>
    <property type="match status" value="1"/>
</dbReference>
<evidence type="ECO:0000256" key="4">
    <source>
        <dbReference type="ARBA" id="ARBA00023002"/>
    </source>
</evidence>
<evidence type="ECO:0000256" key="5">
    <source>
        <dbReference type="ARBA" id="ARBA00037508"/>
    </source>
</evidence>
<sequence>MSQAPILITGGAQRLGRYCAERLQDDGHPVIITYRREREAVEALRRRGITALQADFSSESGIMRFIEALRESTPRLRAVIHNASLWEADRFDDQAGDTFERMFRIHMQAPYLINLHVQELLMACREPMRDIIHMTDFAASRGSRRHVAYAATKAGLENLSRSFAALFGPEIKVNTIAPAAIMLNETDDAEYLAHLNARSMIPAPPGPGVIWQSVRYLLDNGYITGATLPVDGGRHVK</sequence>
<evidence type="ECO:0000256" key="7">
    <source>
        <dbReference type="ARBA" id="ARBA00039145"/>
    </source>
</evidence>
<dbReference type="Pfam" id="PF13561">
    <property type="entry name" value="adh_short_C2"/>
    <property type="match status" value="1"/>
</dbReference>
<keyword evidence="4" id="KW-0560">Oxidoreductase</keyword>
<evidence type="ECO:0000256" key="9">
    <source>
        <dbReference type="ARBA" id="ARBA00042299"/>
    </source>
</evidence>
<protein>
    <recommendedName>
        <fullName evidence="8">Dihydromonapterin reductase</fullName>
        <ecNumber evidence="1">1.5.1.3</ecNumber>
        <ecNumber evidence="7">1.5.1.50</ecNumber>
    </recommendedName>
    <alternativeName>
        <fullName evidence="9">Dihydrofolate reductase</fullName>
    </alternativeName>
</protein>
<dbReference type="PANTHER" id="PTHR43639:SF6">
    <property type="entry name" value="DIHYDROMONAPTERIN REDUCTASE"/>
    <property type="match status" value="1"/>
</dbReference>
<evidence type="ECO:0000256" key="10">
    <source>
        <dbReference type="ARBA" id="ARBA00048873"/>
    </source>
</evidence>
<dbReference type="GO" id="GO:0004146">
    <property type="term" value="F:dihydrofolate reductase activity"/>
    <property type="evidence" value="ECO:0007669"/>
    <property type="project" value="UniProtKB-EC"/>
</dbReference>
<dbReference type="RefSeq" id="WP_121172576.1">
    <property type="nucleotide sequence ID" value="NZ_RBIN01000004.1"/>
</dbReference>
<comment type="catalytic activity">
    <reaction evidence="10">
        <text>(6S)-5,6,7,8-tetrahydrofolate + NADP(+) = 7,8-dihydrofolate + NADPH + H(+)</text>
        <dbReference type="Rhea" id="RHEA:15009"/>
        <dbReference type="ChEBI" id="CHEBI:15378"/>
        <dbReference type="ChEBI" id="CHEBI:57451"/>
        <dbReference type="ChEBI" id="CHEBI:57453"/>
        <dbReference type="ChEBI" id="CHEBI:57783"/>
        <dbReference type="ChEBI" id="CHEBI:58349"/>
        <dbReference type="EC" id="1.5.1.3"/>
    </reaction>
</comment>
<evidence type="ECO:0000256" key="8">
    <source>
        <dbReference type="ARBA" id="ARBA00039631"/>
    </source>
</evidence>
<dbReference type="GO" id="GO:0006730">
    <property type="term" value="P:one-carbon metabolic process"/>
    <property type="evidence" value="ECO:0007669"/>
    <property type="project" value="UniProtKB-KW"/>
</dbReference>
<dbReference type="PROSITE" id="PS00061">
    <property type="entry name" value="ADH_SHORT"/>
    <property type="match status" value="1"/>
</dbReference>
<name>A0A420WXF6_9GAMM</name>
<keyword evidence="13" id="KW-1185">Reference proteome</keyword>
<dbReference type="SUPFAM" id="SSF51735">
    <property type="entry name" value="NAD(P)-binding Rossmann-fold domains"/>
    <property type="match status" value="1"/>
</dbReference>
<dbReference type="InterPro" id="IPR002347">
    <property type="entry name" value="SDR_fam"/>
</dbReference>
<keyword evidence="3" id="KW-0521">NADP</keyword>
<comment type="function">
    <text evidence="5">Catalyzes the reduction of dihydromonapterin to tetrahydromonapterin. Also has lower activity with dihydrofolate.</text>
</comment>
<evidence type="ECO:0000256" key="11">
    <source>
        <dbReference type="ARBA" id="ARBA00049376"/>
    </source>
</evidence>
<comment type="catalytic activity">
    <reaction evidence="11">
        <text>7,8-dihydromonapterin + NADPH + H(+) = 5,6,7,8-tetrahydromonapterin + NADP(+)</text>
        <dbReference type="Rhea" id="RHEA:34847"/>
        <dbReference type="ChEBI" id="CHEBI:15378"/>
        <dbReference type="ChEBI" id="CHEBI:57783"/>
        <dbReference type="ChEBI" id="CHEBI:58349"/>
        <dbReference type="ChEBI" id="CHEBI:71175"/>
        <dbReference type="ChEBI" id="CHEBI:71177"/>
        <dbReference type="EC" id="1.5.1.50"/>
    </reaction>
</comment>
<comment type="similarity">
    <text evidence="6">Belongs to the short-chain dehydrogenases/reductases (SDR) family. FolM subfamily.</text>
</comment>
<evidence type="ECO:0000313" key="13">
    <source>
        <dbReference type="Proteomes" id="UP000281975"/>
    </source>
</evidence>
<dbReference type="NCBIfam" id="NF005066">
    <property type="entry name" value="PRK06483.1"/>
    <property type="match status" value="1"/>
</dbReference>
<dbReference type="EMBL" id="RBIN01000004">
    <property type="protein sequence ID" value="RKR04425.1"/>
    <property type="molecule type" value="Genomic_DNA"/>
</dbReference>
<dbReference type="InterPro" id="IPR020904">
    <property type="entry name" value="Sc_DH/Rdtase_CS"/>
</dbReference>